<dbReference type="EMBL" id="BASM01000039">
    <property type="protein sequence ID" value="GAD28009.1"/>
    <property type="molecule type" value="Genomic_DNA"/>
</dbReference>
<evidence type="ECO:0000313" key="2">
    <source>
        <dbReference type="EMBL" id="GAD28009.1"/>
    </source>
</evidence>
<evidence type="ECO:0008006" key="4">
    <source>
        <dbReference type="Google" id="ProtNLM"/>
    </source>
</evidence>
<sequence>MAELYRKKIVTLRDSFQCKATAAPADGRSDPVPDHADLPHSRQWGACDFS</sequence>
<feature type="region of interest" description="Disordered" evidence="1">
    <location>
        <begin position="22"/>
        <end position="50"/>
    </location>
</feature>
<evidence type="ECO:0000256" key="1">
    <source>
        <dbReference type="SAM" id="MobiDB-lite"/>
    </source>
</evidence>
<accession>A0ABQ0J0N1</accession>
<proteinExistence type="predicted"/>
<gene>
    <name evidence="2" type="ORF">NBRC3257_3008</name>
</gene>
<comment type="caution">
    <text evidence="2">The sequence shown here is derived from an EMBL/GenBank/DDBJ whole genome shotgun (WGS) entry which is preliminary data.</text>
</comment>
<dbReference type="Proteomes" id="UP000018209">
    <property type="component" value="Unassembled WGS sequence"/>
</dbReference>
<keyword evidence="3" id="KW-1185">Reference proteome</keyword>
<organism evidence="2 3">
    <name type="scientific">Gluconobacter thailandicus NBRC 3257</name>
    <dbReference type="NCBI Taxonomy" id="1381097"/>
    <lineage>
        <taxon>Bacteria</taxon>
        <taxon>Pseudomonadati</taxon>
        <taxon>Pseudomonadota</taxon>
        <taxon>Alphaproteobacteria</taxon>
        <taxon>Acetobacterales</taxon>
        <taxon>Acetobacteraceae</taxon>
        <taxon>Gluconobacter</taxon>
    </lineage>
</organism>
<name>A0ABQ0J0N1_GLUTH</name>
<feature type="compositionally biased region" description="Basic and acidic residues" evidence="1">
    <location>
        <begin position="27"/>
        <end position="40"/>
    </location>
</feature>
<reference evidence="2 3" key="1">
    <citation type="submission" date="2013-08" db="EMBL/GenBank/DDBJ databases">
        <title>Gluconobacter thailandicus NBRC 3257 whole genome sequence.</title>
        <authorList>
            <person name="Matsutani M."/>
            <person name="Yakushi T."/>
            <person name="Matsushita K."/>
        </authorList>
    </citation>
    <scope>NUCLEOTIDE SEQUENCE [LARGE SCALE GENOMIC DNA]</scope>
    <source>
        <strain evidence="2 3">NBRC 3257</strain>
    </source>
</reference>
<protein>
    <recommendedName>
        <fullName evidence="4">Transposase</fullName>
    </recommendedName>
</protein>
<evidence type="ECO:0000313" key="3">
    <source>
        <dbReference type="Proteomes" id="UP000018209"/>
    </source>
</evidence>